<feature type="region of interest" description="Disordered" evidence="1">
    <location>
        <begin position="1"/>
        <end position="45"/>
    </location>
</feature>
<proteinExistence type="predicted"/>
<evidence type="ECO:0000313" key="3">
    <source>
        <dbReference type="Proteomes" id="UP001066276"/>
    </source>
</evidence>
<organism evidence="2 3">
    <name type="scientific">Pleurodeles waltl</name>
    <name type="common">Iberian ribbed newt</name>
    <dbReference type="NCBI Taxonomy" id="8319"/>
    <lineage>
        <taxon>Eukaryota</taxon>
        <taxon>Metazoa</taxon>
        <taxon>Chordata</taxon>
        <taxon>Craniata</taxon>
        <taxon>Vertebrata</taxon>
        <taxon>Euteleostomi</taxon>
        <taxon>Amphibia</taxon>
        <taxon>Batrachia</taxon>
        <taxon>Caudata</taxon>
        <taxon>Salamandroidea</taxon>
        <taxon>Salamandridae</taxon>
        <taxon>Pleurodelinae</taxon>
        <taxon>Pleurodeles</taxon>
    </lineage>
</organism>
<dbReference type="EMBL" id="JANPWB010000010">
    <property type="protein sequence ID" value="KAJ1141194.1"/>
    <property type="molecule type" value="Genomic_DNA"/>
</dbReference>
<evidence type="ECO:0000256" key="1">
    <source>
        <dbReference type="SAM" id="MobiDB-lite"/>
    </source>
</evidence>
<feature type="region of interest" description="Disordered" evidence="1">
    <location>
        <begin position="87"/>
        <end position="169"/>
    </location>
</feature>
<dbReference type="AlphaFoldDB" id="A0AAV7QL77"/>
<keyword evidence="3" id="KW-1185">Reference proteome</keyword>
<feature type="compositionally biased region" description="Basic and acidic residues" evidence="1">
    <location>
        <begin position="106"/>
        <end position="116"/>
    </location>
</feature>
<sequence>MPSGGGSHRLNAPADAVREHSRPAAQLSWEPRLGTSKRAAGRAEPDSFQPYCPQWIWVRHHGGVKTLAPGAETAACVLASLTLRPGEDTRRGLGLVEDVQGRNRRYPSDGEGDRAGAQEALRNTGLPRLGPQPTWVQNEMDGDETDWPEQSSDSQHKDGAPAVTPQAAD</sequence>
<reference evidence="2" key="1">
    <citation type="journal article" date="2022" name="bioRxiv">
        <title>Sequencing and chromosome-scale assembly of the giantPleurodeles waltlgenome.</title>
        <authorList>
            <person name="Brown T."/>
            <person name="Elewa A."/>
            <person name="Iarovenko S."/>
            <person name="Subramanian E."/>
            <person name="Araus A.J."/>
            <person name="Petzold A."/>
            <person name="Susuki M."/>
            <person name="Suzuki K.-i.T."/>
            <person name="Hayashi T."/>
            <person name="Toyoda A."/>
            <person name="Oliveira C."/>
            <person name="Osipova E."/>
            <person name="Leigh N.D."/>
            <person name="Simon A."/>
            <person name="Yun M.H."/>
        </authorList>
    </citation>
    <scope>NUCLEOTIDE SEQUENCE</scope>
    <source>
        <strain evidence="2">20211129_DDA</strain>
        <tissue evidence="2">Liver</tissue>
    </source>
</reference>
<name>A0AAV7QL77_PLEWA</name>
<evidence type="ECO:0000313" key="2">
    <source>
        <dbReference type="EMBL" id="KAJ1141194.1"/>
    </source>
</evidence>
<dbReference type="Proteomes" id="UP001066276">
    <property type="component" value="Chromosome 6"/>
</dbReference>
<gene>
    <name evidence="2" type="ORF">NDU88_007529</name>
</gene>
<comment type="caution">
    <text evidence="2">The sequence shown here is derived from an EMBL/GenBank/DDBJ whole genome shotgun (WGS) entry which is preliminary data.</text>
</comment>
<accession>A0AAV7QL77</accession>
<protein>
    <submittedName>
        <fullName evidence="2">Uncharacterized protein</fullName>
    </submittedName>
</protein>